<dbReference type="AlphaFoldDB" id="A0AA89BIP1"/>
<comment type="caution">
    <text evidence="1">The sequence shown here is derived from an EMBL/GenBank/DDBJ whole genome shotgun (WGS) entry which is preliminary data.</text>
</comment>
<dbReference type="Proteomes" id="UP001188597">
    <property type="component" value="Unassembled WGS sequence"/>
</dbReference>
<accession>A0AA89BIP1</accession>
<dbReference type="EMBL" id="JAVXUP010000019">
    <property type="protein sequence ID" value="KAK3042538.1"/>
    <property type="molecule type" value="Genomic_DNA"/>
</dbReference>
<proteinExistence type="predicted"/>
<sequence>MRRPRLSVPKALLFLCVVFTGLGLLFLNLGFVDPPIRLPFPVQPQVQLHHSSNSSETQPVTNRTLPSACATVEEMGAGSAAAAGVASREESLRVRRLIQQHFALQGASRVRSLPPEQFCQQGFVLGKASEAGLGNEMYKILTAAGLSIMLNRSLIIGQTRHIVCARGKFPFEDYMSYTNLSFTLKEVKHLWRKNDCVGKYKRRLVMRTDDFEKPAETNVLCSNWMKWQQPIIWFQGTTDAVAAQFFLKNVHPQMRSSASALFGTTESLQSRPNLFGELLRVIVSPSMNVEEAVNWALNGGPDPHLALHMRMLMNRSVRAVTAVLNCIRKALLINQNQLSRPRVVLVSDTPSLISDIAPKLEEFAEVIHFDYKLFEGNISGRKANEVQDLGFRAKDWGPAPRWVAFVDFFLASRAQHAVVSGAQRRVGTTYAQLIAALAAAHQLSEDRSQPSNFSFFSSFQSNLLSEGLKNQVGWGHVWNRFAGPLSCHSQPNQCALTPFLPPGWWDGILQSPIPRDIRRMEAFGVRLSGLGTVDENYLQSFCKSRTDTVKTIP</sequence>
<evidence type="ECO:0000313" key="1">
    <source>
        <dbReference type="EMBL" id="KAK3042538.1"/>
    </source>
</evidence>
<organism evidence="1 2">
    <name type="scientific">Escallonia herrerae</name>
    <dbReference type="NCBI Taxonomy" id="1293975"/>
    <lineage>
        <taxon>Eukaryota</taxon>
        <taxon>Viridiplantae</taxon>
        <taxon>Streptophyta</taxon>
        <taxon>Embryophyta</taxon>
        <taxon>Tracheophyta</taxon>
        <taxon>Spermatophyta</taxon>
        <taxon>Magnoliopsida</taxon>
        <taxon>eudicotyledons</taxon>
        <taxon>Gunneridae</taxon>
        <taxon>Pentapetalae</taxon>
        <taxon>asterids</taxon>
        <taxon>campanulids</taxon>
        <taxon>Escalloniales</taxon>
        <taxon>Escalloniaceae</taxon>
        <taxon>Escallonia</taxon>
    </lineage>
</organism>
<protein>
    <submittedName>
        <fullName evidence="1">Uncharacterized protein</fullName>
    </submittedName>
</protein>
<gene>
    <name evidence="1" type="ORF">RJ639_000262</name>
</gene>
<dbReference type="PANTHER" id="PTHR35736:SF3">
    <property type="match status" value="1"/>
</dbReference>
<dbReference type="Pfam" id="PF25102">
    <property type="entry name" value="DUF7810"/>
    <property type="match status" value="1"/>
</dbReference>
<reference evidence="1" key="1">
    <citation type="submission" date="2022-12" db="EMBL/GenBank/DDBJ databases">
        <title>Draft genome assemblies for two species of Escallonia (Escalloniales).</title>
        <authorList>
            <person name="Chanderbali A."/>
            <person name="Dervinis C."/>
            <person name="Anghel I."/>
            <person name="Soltis D."/>
            <person name="Soltis P."/>
            <person name="Zapata F."/>
        </authorList>
    </citation>
    <scope>NUCLEOTIDE SEQUENCE</scope>
    <source>
        <strain evidence="1">UCBG64.0493</strain>
        <tissue evidence="1">Leaf</tissue>
    </source>
</reference>
<dbReference type="PANTHER" id="PTHR35736">
    <property type="entry name" value="EXPRESSED PROTEIN"/>
    <property type="match status" value="1"/>
</dbReference>
<keyword evidence="2" id="KW-1185">Reference proteome</keyword>
<dbReference type="InterPro" id="IPR056712">
    <property type="entry name" value="DUF7810"/>
</dbReference>
<name>A0AA89BIP1_9ASTE</name>
<feature type="non-terminal residue" evidence="1">
    <location>
        <position position="1"/>
    </location>
</feature>
<evidence type="ECO:0000313" key="2">
    <source>
        <dbReference type="Proteomes" id="UP001188597"/>
    </source>
</evidence>